<dbReference type="Pfam" id="PF12802">
    <property type="entry name" value="MarR_2"/>
    <property type="match status" value="1"/>
</dbReference>
<feature type="compositionally biased region" description="Basic and acidic residues" evidence="1">
    <location>
        <begin position="157"/>
        <end position="171"/>
    </location>
</feature>
<accession>A0ABQ3AK41</accession>
<dbReference type="RefSeq" id="WP_190028764.1">
    <property type="nucleotide sequence ID" value="NZ_BMUU01000013.1"/>
</dbReference>
<dbReference type="PANTHER" id="PTHR33164">
    <property type="entry name" value="TRANSCRIPTIONAL REGULATOR, MARR FAMILY"/>
    <property type="match status" value="1"/>
</dbReference>
<dbReference type="Proteomes" id="UP000600946">
    <property type="component" value="Unassembled WGS sequence"/>
</dbReference>
<reference evidence="4" key="1">
    <citation type="journal article" date="2019" name="Int. J. Syst. Evol. Microbiol.">
        <title>The Global Catalogue of Microorganisms (GCM) 10K type strain sequencing project: providing services to taxonomists for standard genome sequencing and annotation.</title>
        <authorList>
            <consortium name="The Broad Institute Genomics Platform"/>
            <consortium name="The Broad Institute Genome Sequencing Center for Infectious Disease"/>
            <person name="Wu L."/>
            <person name="Ma J."/>
        </authorList>
    </citation>
    <scope>NUCLEOTIDE SEQUENCE [LARGE SCALE GENOMIC DNA]</scope>
    <source>
        <strain evidence="4">JCM 4594</strain>
    </source>
</reference>
<sequence>MRPRSTSQSQKAADTAAEVSGLLGVLFGRAQAKAPAGPVSASQTRALVAIERLEGGNLRALGQALGSSAPATSRLCDRLEAAGLIERRLSTASRRELELSLSRQGRALLDEVRRREMSELQPVLGAMPPEALDHLAKGLAAFREAAAAAVDGATEDVRRTVAQDPTDEPRLRIARPA</sequence>
<dbReference type="InterPro" id="IPR036388">
    <property type="entry name" value="WH-like_DNA-bd_sf"/>
</dbReference>
<dbReference type="EMBL" id="BMUU01000013">
    <property type="protein sequence ID" value="GGY57902.1"/>
    <property type="molecule type" value="Genomic_DNA"/>
</dbReference>
<dbReference type="SMART" id="SM00347">
    <property type="entry name" value="HTH_MARR"/>
    <property type="match status" value="1"/>
</dbReference>
<dbReference type="Gene3D" id="1.10.10.10">
    <property type="entry name" value="Winged helix-like DNA-binding domain superfamily/Winged helix DNA-binding domain"/>
    <property type="match status" value="1"/>
</dbReference>
<dbReference type="InterPro" id="IPR039422">
    <property type="entry name" value="MarR/SlyA-like"/>
</dbReference>
<evidence type="ECO:0000313" key="3">
    <source>
        <dbReference type="EMBL" id="GGY57902.1"/>
    </source>
</evidence>
<dbReference type="PANTHER" id="PTHR33164:SF103">
    <property type="entry name" value="REGULATORY PROTEIN MARR"/>
    <property type="match status" value="1"/>
</dbReference>
<feature type="region of interest" description="Disordered" evidence="1">
    <location>
        <begin position="157"/>
        <end position="177"/>
    </location>
</feature>
<evidence type="ECO:0000259" key="2">
    <source>
        <dbReference type="PROSITE" id="PS50995"/>
    </source>
</evidence>
<comment type="caution">
    <text evidence="3">The sequence shown here is derived from an EMBL/GenBank/DDBJ whole genome shotgun (WGS) entry which is preliminary data.</text>
</comment>
<dbReference type="InterPro" id="IPR000835">
    <property type="entry name" value="HTH_MarR-typ"/>
</dbReference>
<dbReference type="GeneID" id="96293968"/>
<dbReference type="InterPro" id="IPR036390">
    <property type="entry name" value="WH_DNA-bd_sf"/>
</dbReference>
<gene>
    <name evidence="3" type="ORF">GCM10010326_60650</name>
</gene>
<dbReference type="PROSITE" id="PS50995">
    <property type="entry name" value="HTH_MARR_2"/>
    <property type="match status" value="1"/>
</dbReference>
<protein>
    <recommendedName>
        <fullName evidence="2">HTH marR-type domain-containing protein</fullName>
    </recommendedName>
</protein>
<evidence type="ECO:0000256" key="1">
    <source>
        <dbReference type="SAM" id="MobiDB-lite"/>
    </source>
</evidence>
<organism evidence="3 4">
    <name type="scientific">Streptomyces xanthochromogenes</name>
    <dbReference type="NCBI Taxonomy" id="67384"/>
    <lineage>
        <taxon>Bacteria</taxon>
        <taxon>Bacillati</taxon>
        <taxon>Actinomycetota</taxon>
        <taxon>Actinomycetes</taxon>
        <taxon>Kitasatosporales</taxon>
        <taxon>Streptomycetaceae</taxon>
        <taxon>Streptomyces</taxon>
    </lineage>
</organism>
<evidence type="ECO:0000313" key="4">
    <source>
        <dbReference type="Proteomes" id="UP000600946"/>
    </source>
</evidence>
<feature type="domain" description="HTH marR-type" evidence="2">
    <location>
        <begin position="16"/>
        <end position="144"/>
    </location>
</feature>
<name>A0ABQ3AK41_9ACTN</name>
<dbReference type="SUPFAM" id="SSF46785">
    <property type="entry name" value="Winged helix' DNA-binding domain"/>
    <property type="match status" value="1"/>
</dbReference>
<proteinExistence type="predicted"/>
<keyword evidence="4" id="KW-1185">Reference proteome</keyword>